<dbReference type="Gene3D" id="3.90.1150.10">
    <property type="entry name" value="Aspartate Aminotransferase, domain 1"/>
    <property type="match status" value="1"/>
</dbReference>
<dbReference type="InterPro" id="IPR015422">
    <property type="entry name" value="PyrdxlP-dep_Trfase_small"/>
</dbReference>
<dbReference type="InterPro" id="IPR000192">
    <property type="entry name" value="Aminotrans_V_dom"/>
</dbReference>
<dbReference type="InterPro" id="IPR015421">
    <property type="entry name" value="PyrdxlP-dep_Trfase_major"/>
</dbReference>
<dbReference type="Pfam" id="PF00266">
    <property type="entry name" value="Aminotran_5"/>
    <property type="match status" value="1"/>
</dbReference>
<accession>A0A917A579</accession>
<keyword evidence="1" id="KW-0663">Pyridoxal phosphate</keyword>
<dbReference type="Gene3D" id="3.40.640.10">
    <property type="entry name" value="Type I PLP-dependent aspartate aminotransferase-like (Major domain)"/>
    <property type="match status" value="1"/>
</dbReference>
<dbReference type="PANTHER" id="PTHR43686:SF1">
    <property type="entry name" value="AMINOTRAN_5 DOMAIN-CONTAINING PROTEIN"/>
    <property type="match status" value="1"/>
</dbReference>
<dbReference type="PANTHER" id="PTHR43686">
    <property type="entry name" value="SULFURTRANSFERASE-RELATED"/>
    <property type="match status" value="1"/>
</dbReference>
<dbReference type="InterPro" id="IPR015424">
    <property type="entry name" value="PyrdxlP-dep_Trfase"/>
</dbReference>
<dbReference type="EMBL" id="BMFJ01000001">
    <property type="protein sequence ID" value="GGE27767.1"/>
    <property type="molecule type" value="Genomic_DNA"/>
</dbReference>
<evidence type="ECO:0000259" key="2">
    <source>
        <dbReference type="Pfam" id="PF00266"/>
    </source>
</evidence>
<evidence type="ECO:0000313" key="4">
    <source>
        <dbReference type="Proteomes" id="UP000612855"/>
    </source>
</evidence>
<name>A0A917A579_9RHOB</name>
<gene>
    <name evidence="3" type="ORF">GCM10011360_14990</name>
</gene>
<dbReference type="AlphaFoldDB" id="A0A917A579"/>
<reference evidence="4" key="1">
    <citation type="journal article" date="2019" name="Int. J. Syst. Evol. Microbiol.">
        <title>The Global Catalogue of Microorganisms (GCM) 10K type strain sequencing project: providing services to taxonomists for standard genome sequencing and annotation.</title>
        <authorList>
            <consortium name="The Broad Institute Genomics Platform"/>
            <consortium name="The Broad Institute Genome Sequencing Center for Infectious Disease"/>
            <person name="Wu L."/>
            <person name="Ma J."/>
        </authorList>
    </citation>
    <scope>NUCLEOTIDE SEQUENCE [LARGE SCALE GENOMIC DNA]</scope>
    <source>
        <strain evidence="4">CGMCC 1.12664</strain>
    </source>
</reference>
<comment type="caution">
    <text evidence="3">The sequence shown here is derived from an EMBL/GenBank/DDBJ whole genome shotgun (WGS) entry which is preliminary data.</text>
</comment>
<keyword evidence="3" id="KW-0032">Aminotransferase</keyword>
<keyword evidence="4" id="KW-1185">Reference proteome</keyword>
<dbReference type="Proteomes" id="UP000612855">
    <property type="component" value="Unassembled WGS sequence"/>
</dbReference>
<dbReference type="RefSeq" id="WP_188477034.1">
    <property type="nucleotide sequence ID" value="NZ_BMFJ01000001.1"/>
</dbReference>
<dbReference type="GO" id="GO:0008483">
    <property type="term" value="F:transaminase activity"/>
    <property type="evidence" value="ECO:0007669"/>
    <property type="project" value="UniProtKB-KW"/>
</dbReference>
<sequence length="472" mass="49190">MTTLTDPNYFADFARALARSGPGAIHAGEIGRDLRVATRDGAMPMLYADYTATGRALRQVEEAVMTDVLPWYANSHSRQSLCGRMMNAGRAAARAYVAEQIGAGTDCAVIFTGSGATAGINRLVHLFGLPEAVAAGRPVRVILGPWEHHSNILPWRESGAEVIALPEARTGGPCAETLDRLLSGTPAGALAVVALSAGSNVTGELADVPALTAIARRHDARTVWDYAACAPYVPVDMTPGGHPVDAIVLSPHKFVGGPGASGVLCLRRSSVAVTRPTFPGGGSVSFVSPWAHVYSTDLCEREEAGTPNVIGDLRAAYAFAVKSAIGADLPSHRLPALVRQAEEALDDIPGLTPLGRRSGPRLPILSFLVHAPDGAPVSSGHAVRVLSDQFGIQARSGWACAGPFAHRLLDIDAPESHAIAERIAAGDDTARPGFVRLNLSALMTDAEVDRILAALRALPACAAGTGSSRQVA</sequence>
<evidence type="ECO:0000313" key="3">
    <source>
        <dbReference type="EMBL" id="GGE27767.1"/>
    </source>
</evidence>
<protein>
    <submittedName>
        <fullName evidence="3">Aminotransferase class V</fullName>
    </submittedName>
</protein>
<dbReference type="SUPFAM" id="SSF53383">
    <property type="entry name" value="PLP-dependent transferases"/>
    <property type="match status" value="1"/>
</dbReference>
<proteinExistence type="predicted"/>
<keyword evidence="3" id="KW-0808">Transferase</keyword>
<feature type="domain" description="Aminotransferase class V" evidence="2">
    <location>
        <begin position="47"/>
        <end position="450"/>
    </location>
</feature>
<evidence type="ECO:0000256" key="1">
    <source>
        <dbReference type="ARBA" id="ARBA00022898"/>
    </source>
</evidence>
<organism evidence="3 4">
    <name type="scientific">Primorskyibacter flagellatus</name>
    <dbReference type="NCBI Taxonomy" id="1387277"/>
    <lineage>
        <taxon>Bacteria</taxon>
        <taxon>Pseudomonadati</taxon>
        <taxon>Pseudomonadota</taxon>
        <taxon>Alphaproteobacteria</taxon>
        <taxon>Rhodobacterales</taxon>
        <taxon>Roseobacteraceae</taxon>
        <taxon>Primorskyibacter</taxon>
    </lineage>
</organism>